<dbReference type="CDD" id="cd19411">
    <property type="entry name" value="MCP2201-like_sensor"/>
    <property type="match status" value="1"/>
</dbReference>
<protein>
    <submittedName>
        <fullName evidence="7">Methyl-accepting chemotaxis sensor/transducer protein</fullName>
    </submittedName>
</protein>
<evidence type="ECO:0000256" key="4">
    <source>
        <dbReference type="SAM" id="Phobius"/>
    </source>
</evidence>
<dbReference type="InterPro" id="IPR004090">
    <property type="entry name" value="Chemotax_Me-accpt_rcpt"/>
</dbReference>
<proteinExistence type="inferred from homology"/>
<dbReference type="Pfam" id="PF00672">
    <property type="entry name" value="HAMP"/>
    <property type="match status" value="1"/>
</dbReference>
<evidence type="ECO:0000256" key="2">
    <source>
        <dbReference type="ARBA" id="ARBA00029447"/>
    </source>
</evidence>
<dbReference type="InterPro" id="IPR024478">
    <property type="entry name" value="HlyB_4HB_MCP"/>
</dbReference>
<dbReference type="AlphaFoldDB" id="A0A3B0ZD07"/>
<dbReference type="InterPro" id="IPR004089">
    <property type="entry name" value="MCPsignal_dom"/>
</dbReference>
<dbReference type="InterPro" id="IPR051310">
    <property type="entry name" value="MCP_chemotaxis"/>
</dbReference>
<feature type="domain" description="Methyl-accepting transducer" evidence="5">
    <location>
        <begin position="449"/>
        <end position="664"/>
    </location>
</feature>
<evidence type="ECO:0000259" key="5">
    <source>
        <dbReference type="PROSITE" id="PS50111"/>
    </source>
</evidence>
<evidence type="ECO:0000256" key="1">
    <source>
        <dbReference type="ARBA" id="ARBA00022500"/>
    </source>
</evidence>
<dbReference type="PANTHER" id="PTHR43531">
    <property type="entry name" value="PROTEIN ICFG"/>
    <property type="match status" value="1"/>
</dbReference>
<dbReference type="GO" id="GO:0007165">
    <property type="term" value="P:signal transduction"/>
    <property type="evidence" value="ECO:0007669"/>
    <property type="project" value="InterPro"/>
</dbReference>
<feature type="region of interest" description="Disordered" evidence="3">
    <location>
        <begin position="459"/>
        <end position="518"/>
    </location>
</feature>
<dbReference type="InterPro" id="IPR047347">
    <property type="entry name" value="YvaQ-like_sensor"/>
</dbReference>
<dbReference type="SMART" id="SM00283">
    <property type="entry name" value="MA"/>
    <property type="match status" value="1"/>
</dbReference>
<sequence>MFKNMKLGLRLGGTFAIVFVFMAIIVIAGVKELSALNDITHRIVDEEILKVNLANEIQNKVKDNNTITFEMFFIKDERKQAKLNQHMDENVRDINEAFRKLDAAITLPEDQVILDTINEKQRPFKTSLSEVLRLLNEGEREKAEKLLITDMEPKLIHYINAVDKLVEKQNEMIIHEGKKATADYETGFMIMMSMGAMALLIGIAGAILVTRSITIPINDAVNMADKLAVGNLDFKADTSREDEVGLLLKSIDGAQQNIKKLISQMNEMSRQHDLGDIDIIIDESLFENEFYTMAKGVNNMVNGHIHVKKTALACIKKFGEGDFDAPLETFPGKKVFINEIVEQVRANIKELVVDAKMLSSAAAEGRLDVRADATKHRGDFNLIINGVNETLDNVVGPINEVKRILTLMHQGDMTQKIEQNYSGEFGVLKNTLNDTVDKLSETIMNVRFAGDNLSSAAEEISSTAQTMSQSTNEQAASVEETSASVEQMSASIKQNTENAKVTDSMASKASKEANEGGEAVSETVTAMKSIADKIGIIDDIAYQTNLLALNAAIEAARAGEHGKGFAVVAAEVRKLAERSQVAAQEISEVAENSVGLAEKAGNLLNDIVPSINKTSDLVQEISMASEEQSSGAEQINCAMDQLSKVTQQSATSSSELAETAGKMSDQSEKLQNLMSFFTVSGDRQQRSSSNGRPVSSLVESILDEQSVATGSQNEFVKF</sequence>
<keyword evidence="4" id="KW-1133">Transmembrane helix</keyword>
<dbReference type="SMART" id="SM00304">
    <property type="entry name" value="HAMP"/>
    <property type="match status" value="2"/>
</dbReference>
<dbReference type="Pfam" id="PF00015">
    <property type="entry name" value="MCPsignal"/>
    <property type="match status" value="1"/>
</dbReference>
<name>A0A3B0ZD07_9ZZZZ</name>
<dbReference type="Pfam" id="PF12729">
    <property type="entry name" value="4HB_MCP_1"/>
    <property type="match status" value="1"/>
</dbReference>
<dbReference type="CDD" id="cd11386">
    <property type="entry name" value="MCP_signal"/>
    <property type="match status" value="1"/>
</dbReference>
<dbReference type="FunFam" id="1.10.287.950:FF:000001">
    <property type="entry name" value="Methyl-accepting chemotaxis sensory transducer"/>
    <property type="match status" value="1"/>
</dbReference>
<dbReference type="Pfam" id="PF18575">
    <property type="entry name" value="HAMP_N3"/>
    <property type="match status" value="1"/>
</dbReference>
<feature type="transmembrane region" description="Helical" evidence="4">
    <location>
        <begin position="12"/>
        <end position="30"/>
    </location>
</feature>
<evidence type="ECO:0000256" key="3">
    <source>
        <dbReference type="SAM" id="MobiDB-lite"/>
    </source>
</evidence>
<dbReference type="Gene3D" id="1.10.287.950">
    <property type="entry name" value="Methyl-accepting chemotaxis protein"/>
    <property type="match status" value="1"/>
</dbReference>
<dbReference type="EMBL" id="UOFO01000034">
    <property type="protein sequence ID" value="VAW84139.1"/>
    <property type="molecule type" value="Genomic_DNA"/>
</dbReference>
<dbReference type="PROSITE" id="PS50885">
    <property type="entry name" value="HAMP"/>
    <property type="match status" value="2"/>
</dbReference>
<organism evidence="7">
    <name type="scientific">hydrothermal vent metagenome</name>
    <dbReference type="NCBI Taxonomy" id="652676"/>
    <lineage>
        <taxon>unclassified sequences</taxon>
        <taxon>metagenomes</taxon>
        <taxon>ecological metagenomes</taxon>
    </lineage>
</organism>
<evidence type="ECO:0000259" key="6">
    <source>
        <dbReference type="PROSITE" id="PS50885"/>
    </source>
</evidence>
<gene>
    <name evidence="7" type="ORF">MNBD_GAMMA16-752</name>
</gene>
<dbReference type="Gene3D" id="1.20.120.1530">
    <property type="match status" value="2"/>
</dbReference>
<accession>A0A3B0ZD07</accession>
<reference evidence="7" key="1">
    <citation type="submission" date="2018-06" db="EMBL/GenBank/DDBJ databases">
        <authorList>
            <person name="Zhirakovskaya E."/>
        </authorList>
    </citation>
    <scope>NUCLEOTIDE SEQUENCE</scope>
</reference>
<evidence type="ECO:0000313" key="7">
    <source>
        <dbReference type="EMBL" id="VAW84139.1"/>
    </source>
</evidence>
<dbReference type="SUPFAM" id="SSF158472">
    <property type="entry name" value="HAMP domain-like"/>
    <property type="match status" value="1"/>
</dbReference>
<dbReference type="GO" id="GO:0004888">
    <property type="term" value="F:transmembrane signaling receptor activity"/>
    <property type="evidence" value="ECO:0007669"/>
    <property type="project" value="InterPro"/>
</dbReference>
<keyword evidence="4" id="KW-0812">Transmembrane</keyword>
<feature type="domain" description="HAMP" evidence="6">
    <location>
        <begin position="392"/>
        <end position="444"/>
    </location>
</feature>
<dbReference type="InterPro" id="IPR003660">
    <property type="entry name" value="HAMP_dom"/>
</dbReference>
<dbReference type="SUPFAM" id="SSF58104">
    <property type="entry name" value="Methyl-accepting chemotaxis protein (MCP) signaling domain"/>
    <property type="match status" value="1"/>
</dbReference>
<dbReference type="PROSITE" id="PS50111">
    <property type="entry name" value="CHEMOTAXIS_TRANSDUC_2"/>
    <property type="match status" value="1"/>
</dbReference>
<dbReference type="InterPro" id="IPR041395">
    <property type="entry name" value="McpB_HAMP_3rd"/>
</dbReference>
<keyword evidence="1" id="KW-0145">Chemotaxis</keyword>
<keyword evidence="4" id="KW-0472">Membrane</keyword>
<feature type="compositionally biased region" description="Polar residues" evidence="3">
    <location>
        <begin position="459"/>
        <end position="507"/>
    </location>
</feature>
<comment type="similarity">
    <text evidence="2">Belongs to the methyl-accepting chemotaxis (MCP) protein family.</text>
</comment>
<dbReference type="CDD" id="cd06225">
    <property type="entry name" value="HAMP"/>
    <property type="match status" value="1"/>
</dbReference>
<dbReference type="Pfam" id="PF18947">
    <property type="entry name" value="HAMP_2"/>
    <property type="match status" value="1"/>
</dbReference>
<feature type="domain" description="HAMP" evidence="6">
    <location>
        <begin position="211"/>
        <end position="263"/>
    </location>
</feature>
<dbReference type="CDD" id="cd17528">
    <property type="entry name" value="HAMP_III"/>
    <property type="match status" value="1"/>
</dbReference>
<dbReference type="GO" id="GO:0006935">
    <property type="term" value="P:chemotaxis"/>
    <property type="evidence" value="ECO:0007669"/>
    <property type="project" value="UniProtKB-KW"/>
</dbReference>
<dbReference type="PANTHER" id="PTHR43531:SF11">
    <property type="entry name" value="METHYL-ACCEPTING CHEMOTAXIS PROTEIN 3"/>
    <property type="match status" value="1"/>
</dbReference>
<dbReference type="PRINTS" id="PR00260">
    <property type="entry name" value="CHEMTRNSDUCR"/>
</dbReference>
<dbReference type="GO" id="GO:0005886">
    <property type="term" value="C:plasma membrane"/>
    <property type="evidence" value="ECO:0007669"/>
    <property type="project" value="TreeGrafter"/>
</dbReference>